<dbReference type="EMBL" id="GL378373">
    <property type="protein sequence ID" value="EFJ43414.1"/>
    <property type="molecule type" value="Genomic_DNA"/>
</dbReference>
<proteinExistence type="predicted"/>
<gene>
    <name evidence="2" type="ORF">VOLCADRAFT_106852</name>
</gene>
<dbReference type="Proteomes" id="UP000001058">
    <property type="component" value="Unassembled WGS sequence"/>
</dbReference>
<dbReference type="OrthoDB" id="545379at2759"/>
<dbReference type="GeneID" id="9617365"/>
<organism evidence="3">
    <name type="scientific">Volvox carteri f. nagariensis</name>
    <dbReference type="NCBI Taxonomy" id="3068"/>
    <lineage>
        <taxon>Eukaryota</taxon>
        <taxon>Viridiplantae</taxon>
        <taxon>Chlorophyta</taxon>
        <taxon>core chlorophytes</taxon>
        <taxon>Chlorophyceae</taxon>
        <taxon>CS clade</taxon>
        <taxon>Chlamydomonadales</taxon>
        <taxon>Volvocaceae</taxon>
        <taxon>Volvox</taxon>
    </lineage>
</organism>
<feature type="compositionally biased region" description="Pro residues" evidence="1">
    <location>
        <begin position="111"/>
        <end position="124"/>
    </location>
</feature>
<name>D8UA52_VOLCA</name>
<evidence type="ECO:0000313" key="2">
    <source>
        <dbReference type="EMBL" id="EFJ43414.1"/>
    </source>
</evidence>
<evidence type="ECO:0000313" key="3">
    <source>
        <dbReference type="Proteomes" id="UP000001058"/>
    </source>
</evidence>
<dbReference type="InParanoid" id="D8UA52"/>
<accession>D8UA52</accession>
<dbReference type="RefSeq" id="XP_002955561.1">
    <property type="nucleotide sequence ID" value="XM_002955515.1"/>
</dbReference>
<dbReference type="AlphaFoldDB" id="D8UA52"/>
<feature type="region of interest" description="Disordered" evidence="1">
    <location>
        <begin position="93"/>
        <end position="137"/>
    </location>
</feature>
<sequence>MADLRQAALFLPWALLQNYDYTAAADAMKAYKNLDEHIKDLQRAALAAATFASPESSAQQAQQVQQAFILMSASLDGYLATVPSRYTATLSLFGKGNGNGNGSNNSSSAPAPVPMPALASPPSPAGAATGEPVPEQQ</sequence>
<evidence type="ECO:0000256" key="1">
    <source>
        <dbReference type="SAM" id="MobiDB-lite"/>
    </source>
</evidence>
<keyword evidence="3" id="KW-1185">Reference proteome</keyword>
<reference evidence="2 3" key="1">
    <citation type="journal article" date="2010" name="Science">
        <title>Genomic analysis of organismal complexity in the multicellular green alga Volvox carteri.</title>
        <authorList>
            <person name="Prochnik S.E."/>
            <person name="Umen J."/>
            <person name="Nedelcu A.M."/>
            <person name="Hallmann A."/>
            <person name="Miller S.M."/>
            <person name="Nishii I."/>
            <person name="Ferris P."/>
            <person name="Kuo A."/>
            <person name="Mitros T."/>
            <person name="Fritz-Laylin L.K."/>
            <person name="Hellsten U."/>
            <person name="Chapman J."/>
            <person name="Simakov O."/>
            <person name="Rensing S.A."/>
            <person name="Terry A."/>
            <person name="Pangilinan J."/>
            <person name="Kapitonov V."/>
            <person name="Jurka J."/>
            <person name="Salamov A."/>
            <person name="Shapiro H."/>
            <person name="Schmutz J."/>
            <person name="Grimwood J."/>
            <person name="Lindquist E."/>
            <person name="Lucas S."/>
            <person name="Grigoriev I.V."/>
            <person name="Schmitt R."/>
            <person name="Kirk D."/>
            <person name="Rokhsar D.S."/>
        </authorList>
    </citation>
    <scope>NUCLEOTIDE SEQUENCE [LARGE SCALE GENOMIC DNA]</scope>
    <source>
        <strain evidence="3">f. Nagariensis / Eve</strain>
    </source>
</reference>
<dbReference type="KEGG" id="vcn:VOLCADRAFT_106852"/>
<protein>
    <submittedName>
        <fullName evidence="2">Uncharacterized protein</fullName>
    </submittedName>
</protein>